<name>A0ACC2CGM0_DIPCM</name>
<proteinExistence type="predicted"/>
<reference evidence="2" key="1">
    <citation type="journal article" date="2024" name="Proc. Natl. Acad. Sci. U.S.A.">
        <title>Extraordinary preservation of gene collinearity over three hundred million years revealed in homosporous lycophytes.</title>
        <authorList>
            <person name="Li C."/>
            <person name="Wickell D."/>
            <person name="Kuo L.Y."/>
            <person name="Chen X."/>
            <person name="Nie B."/>
            <person name="Liao X."/>
            <person name="Peng D."/>
            <person name="Ji J."/>
            <person name="Jenkins J."/>
            <person name="Williams M."/>
            <person name="Shu S."/>
            <person name="Plott C."/>
            <person name="Barry K."/>
            <person name="Rajasekar S."/>
            <person name="Grimwood J."/>
            <person name="Han X."/>
            <person name="Sun S."/>
            <person name="Hou Z."/>
            <person name="He W."/>
            <person name="Dai G."/>
            <person name="Sun C."/>
            <person name="Schmutz J."/>
            <person name="Leebens-Mack J.H."/>
            <person name="Li F.W."/>
            <person name="Wang L."/>
        </authorList>
    </citation>
    <scope>NUCLEOTIDE SEQUENCE [LARGE SCALE GENOMIC DNA]</scope>
    <source>
        <strain evidence="2">cv. PW_Plant_1</strain>
    </source>
</reference>
<dbReference type="EMBL" id="CM055101">
    <property type="protein sequence ID" value="KAJ7541058.1"/>
    <property type="molecule type" value="Genomic_DNA"/>
</dbReference>
<dbReference type="Proteomes" id="UP001162992">
    <property type="component" value="Chromosome 10"/>
</dbReference>
<evidence type="ECO:0000313" key="1">
    <source>
        <dbReference type="EMBL" id="KAJ7541058.1"/>
    </source>
</evidence>
<sequence>MLSTTGCESSGHMAAMEKPLATNSMLEPLAAEEAVREKTALETVQKEMSEADEANLLEEEDMHVFDREPLSDRLPLVSCNTCKKPIKASQYSAHAERCRSITTVDDALIDLDGGSGHKKPPRKARKKMSPHENNGIGESERSQSMEGDEAAPVESSGMSVVTNSQLFGAAGVDKFRSSKNFVDGGRTLVAEDAILTGALKPRLSDSEGPSLSSMQAGKNAGTFSLQPMYNAEGVDAHLATGFRRNLQSGRSPQPLATKVYYLTNHQRMRAVLSSLFQENTERHYPISAHTTGSMPVQSGGMSAAAPTMFSEFNSTDASHQRPRQMLGMKK</sequence>
<comment type="caution">
    <text evidence="1">The sequence shown here is derived from an EMBL/GenBank/DDBJ whole genome shotgun (WGS) entry which is preliminary data.</text>
</comment>
<organism evidence="1 2">
    <name type="scientific">Diphasiastrum complanatum</name>
    <name type="common">Issler's clubmoss</name>
    <name type="synonym">Lycopodium complanatum</name>
    <dbReference type="NCBI Taxonomy" id="34168"/>
    <lineage>
        <taxon>Eukaryota</taxon>
        <taxon>Viridiplantae</taxon>
        <taxon>Streptophyta</taxon>
        <taxon>Embryophyta</taxon>
        <taxon>Tracheophyta</taxon>
        <taxon>Lycopodiopsida</taxon>
        <taxon>Lycopodiales</taxon>
        <taxon>Lycopodiaceae</taxon>
        <taxon>Lycopodioideae</taxon>
        <taxon>Diphasiastrum</taxon>
    </lineage>
</organism>
<keyword evidence="2" id="KW-1185">Reference proteome</keyword>
<accession>A0ACC2CGM0</accession>
<protein>
    <submittedName>
        <fullName evidence="1">Uncharacterized protein</fullName>
    </submittedName>
</protein>
<gene>
    <name evidence="1" type="ORF">O6H91_10G043600</name>
</gene>
<evidence type="ECO:0000313" key="2">
    <source>
        <dbReference type="Proteomes" id="UP001162992"/>
    </source>
</evidence>